<keyword evidence="3 9" id="KW-0808">Transferase</keyword>
<organism evidence="11 12">
    <name type="scientific">Rhizophlyctis rosea</name>
    <dbReference type="NCBI Taxonomy" id="64517"/>
    <lineage>
        <taxon>Eukaryota</taxon>
        <taxon>Fungi</taxon>
        <taxon>Fungi incertae sedis</taxon>
        <taxon>Chytridiomycota</taxon>
        <taxon>Chytridiomycota incertae sedis</taxon>
        <taxon>Chytridiomycetes</taxon>
        <taxon>Rhizophlyctidales</taxon>
        <taxon>Rhizophlyctidaceae</taxon>
        <taxon>Rhizophlyctis</taxon>
    </lineage>
</organism>
<evidence type="ECO:0000256" key="9">
    <source>
        <dbReference type="PROSITE-ProRule" id="PRU00958"/>
    </source>
</evidence>
<dbReference type="FunFam" id="3.30.56.70:FF:000001">
    <property type="entry name" value="tRNA (guanine(26)-N(2))-dimethyltransferase"/>
    <property type="match status" value="1"/>
</dbReference>
<dbReference type="InterPro" id="IPR002905">
    <property type="entry name" value="Trm1"/>
</dbReference>
<dbReference type="GO" id="GO:0160104">
    <property type="term" value="F:tRNA (guanine(26)-N2)-dimethyltransferase activity"/>
    <property type="evidence" value="ECO:0007669"/>
    <property type="project" value="UniProtKB-UniRule"/>
</dbReference>
<dbReference type="InterPro" id="IPR042296">
    <property type="entry name" value="tRNA_met_Trm1_C"/>
</dbReference>
<dbReference type="GO" id="GO:0002940">
    <property type="term" value="P:tRNA N2-guanine methylation"/>
    <property type="evidence" value="ECO:0007669"/>
    <property type="project" value="TreeGrafter"/>
</dbReference>
<dbReference type="PROSITE" id="PS51626">
    <property type="entry name" value="SAM_MT_TRM1"/>
    <property type="match status" value="1"/>
</dbReference>
<protein>
    <recommendedName>
        <fullName evidence="7 9">tRNA (guanine(26)-N(2))-dimethyltransferase</fullName>
        <ecNumber evidence="7 9">2.1.1.216</ecNumber>
    </recommendedName>
</protein>
<evidence type="ECO:0000256" key="6">
    <source>
        <dbReference type="ARBA" id="ARBA00022884"/>
    </source>
</evidence>
<evidence type="ECO:0000256" key="4">
    <source>
        <dbReference type="ARBA" id="ARBA00022691"/>
    </source>
</evidence>
<comment type="similarity">
    <text evidence="9">Belongs to the class I-like SAM-binding methyltransferase superfamily. Trm1 family.</text>
</comment>
<name>A0AAD5WXA1_9FUNG</name>
<sequence length="648" mass="70834">MEDIKTLKTEKKRPVDKREETPSFKSREEGGRVYVTEGKAEISFPSNAVFYNPVQEFNRDLSIAAINTWSKIFLTERIRGKKGRKDREFVKKDEIKTEADAATTPSDSTESAPPITEPMDTDTPSTSSNLTDPPPILAPAAQKQTKAARRREKRTAQDLEHITNPLRWMDTFTEIDLDAPSSSSSSPEPNLSNQKFKVLEALSASGLRSIRYAKELDHVGSIVANDLLPTAVDAIEGNARHNGVEDLVRASQGDASFVMYKALASNERFDVIDLDPYGGAAQFLDGAVQAVSEGGLLCVTCTDLAVLAGGQPEACYAKYGGMPIPNSPYCHEMALRLVLHTLSTTASRYKRYIVPLASFSIDFYVRLFVRVYTSPALVKGAAGKTAVVYHCSGCKAFELQQLGKAVGEDGNGRGGPIVGPPVGRGCEHCGKSSHLGGPFWSAPIHDREFLKEVIRHVKAAPEKYGTNARILGMLTVAFEELPIPFYYTLPSLTSVVHSNTPSLTAITSAILHAGYKVSISHAMAGSVKTNAPASVMWDIMRKWVELNPVKAKDNLNAPGSVILAKERTLDVNFERHPKADPESRKVKLVRFQFNPTKNWGPLAKPGAKEKPNKQQKGQKRRAEEAVKSEEADTADGTKLKKPKLEGDA</sequence>
<evidence type="ECO:0000256" key="5">
    <source>
        <dbReference type="ARBA" id="ARBA00022694"/>
    </source>
</evidence>
<evidence type="ECO:0000256" key="8">
    <source>
        <dbReference type="ARBA" id="ARBA00051897"/>
    </source>
</evidence>
<reference evidence="11" key="1">
    <citation type="submission" date="2020-05" db="EMBL/GenBank/DDBJ databases">
        <title>Phylogenomic resolution of chytrid fungi.</title>
        <authorList>
            <person name="Stajich J.E."/>
            <person name="Amses K."/>
            <person name="Simmons R."/>
            <person name="Seto K."/>
            <person name="Myers J."/>
            <person name="Bonds A."/>
            <person name="Quandt C.A."/>
            <person name="Barry K."/>
            <person name="Liu P."/>
            <person name="Grigoriev I."/>
            <person name="Longcore J.E."/>
            <person name="James T.Y."/>
        </authorList>
    </citation>
    <scope>NUCLEOTIDE SEQUENCE</scope>
    <source>
        <strain evidence="11">JEL0318</strain>
    </source>
</reference>
<comment type="catalytic activity">
    <reaction evidence="8 9">
        <text>guanosine(26) in tRNA + 2 S-adenosyl-L-methionine = N(2)-dimethylguanosine(26) in tRNA + 2 S-adenosyl-L-homocysteine + 2 H(+)</text>
        <dbReference type="Rhea" id="RHEA:43140"/>
        <dbReference type="Rhea" id="RHEA-COMP:10359"/>
        <dbReference type="Rhea" id="RHEA-COMP:10360"/>
        <dbReference type="ChEBI" id="CHEBI:15378"/>
        <dbReference type="ChEBI" id="CHEBI:57856"/>
        <dbReference type="ChEBI" id="CHEBI:59789"/>
        <dbReference type="ChEBI" id="CHEBI:74269"/>
        <dbReference type="ChEBI" id="CHEBI:74513"/>
        <dbReference type="EC" id="2.1.1.216"/>
    </reaction>
</comment>
<proteinExistence type="inferred from homology"/>
<feature type="region of interest" description="Disordered" evidence="10">
    <location>
        <begin position="1"/>
        <end position="30"/>
    </location>
</feature>
<dbReference type="NCBIfam" id="TIGR00308">
    <property type="entry name" value="TRM1"/>
    <property type="match status" value="1"/>
</dbReference>
<dbReference type="SUPFAM" id="SSF53335">
    <property type="entry name" value="S-adenosyl-L-methionine-dependent methyltransferases"/>
    <property type="match status" value="1"/>
</dbReference>
<feature type="compositionally biased region" description="Basic and acidic residues" evidence="10">
    <location>
        <begin position="85"/>
        <end position="99"/>
    </location>
</feature>
<feature type="region of interest" description="Disordered" evidence="10">
    <location>
        <begin position="597"/>
        <end position="648"/>
    </location>
</feature>
<dbReference type="InterPro" id="IPR029063">
    <property type="entry name" value="SAM-dependent_MTases_sf"/>
</dbReference>
<evidence type="ECO:0000313" key="11">
    <source>
        <dbReference type="EMBL" id="KAJ3037918.1"/>
    </source>
</evidence>
<evidence type="ECO:0000256" key="7">
    <source>
        <dbReference type="ARBA" id="ARBA00039099"/>
    </source>
</evidence>
<evidence type="ECO:0000256" key="3">
    <source>
        <dbReference type="ARBA" id="ARBA00022679"/>
    </source>
</evidence>
<feature type="region of interest" description="Disordered" evidence="10">
    <location>
        <begin position="83"/>
        <end position="162"/>
    </location>
</feature>
<accession>A0AAD5WXA1</accession>
<comment type="caution">
    <text evidence="11">The sequence shown here is derived from an EMBL/GenBank/DDBJ whole genome shotgun (WGS) entry which is preliminary data.</text>
</comment>
<keyword evidence="6 9" id="KW-0694">RNA-binding</keyword>
<dbReference type="FunFam" id="3.40.50.150:FF:000051">
    <property type="entry name" value="tRNA (guanine(26)-N(2))-dimethyltransferase"/>
    <property type="match status" value="1"/>
</dbReference>
<dbReference type="GO" id="GO:0005634">
    <property type="term" value="C:nucleus"/>
    <property type="evidence" value="ECO:0007669"/>
    <property type="project" value="TreeGrafter"/>
</dbReference>
<keyword evidence="4 9" id="KW-0949">S-adenosyl-L-methionine</keyword>
<keyword evidence="12" id="KW-1185">Reference proteome</keyword>
<feature type="compositionally biased region" description="Polar residues" evidence="10">
    <location>
        <begin position="122"/>
        <end position="131"/>
    </location>
</feature>
<dbReference type="AlphaFoldDB" id="A0AAD5WXA1"/>
<dbReference type="GO" id="GO:0000049">
    <property type="term" value="F:tRNA binding"/>
    <property type="evidence" value="ECO:0007669"/>
    <property type="project" value="UniProtKB-UniRule"/>
</dbReference>
<feature type="compositionally biased region" description="Basic and acidic residues" evidence="10">
    <location>
        <begin position="620"/>
        <end position="648"/>
    </location>
</feature>
<gene>
    <name evidence="11" type="primary">TRMT1</name>
    <name evidence="11" type="ORF">HK097_003337</name>
</gene>
<keyword evidence="1 9" id="KW-0820">tRNA-binding</keyword>
<evidence type="ECO:0000256" key="1">
    <source>
        <dbReference type="ARBA" id="ARBA00022555"/>
    </source>
</evidence>
<keyword evidence="5 9" id="KW-0819">tRNA processing</keyword>
<dbReference type="Gene3D" id="3.40.50.150">
    <property type="entry name" value="Vaccinia Virus protein VP39"/>
    <property type="match status" value="1"/>
</dbReference>
<dbReference type="PANTHER" id="PTHR10631:SF3">
    <property type="entry name" value="TRNA (GUANINE(26)-N(2))-DIMETHYLTRANSFERASE"/>
    <property type="match status" value="1"/>
</dbReference>
<dbReference type="Pfam" id="PF02005">
    <property type="entry name" value="TRM"/>
    <property type="match status" value="1"/>
</dbReference>
<dbReference type="EMBL" id="JADGJD010001782">
    <property type="protein sequence ID" value="KAJ3037918.1"/>
    <property type="molecule type" value="Genomic_DNA"/>
</dbReference>
<evidence type="ECO:0000256" key="10">
    <source>
        <dbReference type="SAM" id="MobiDB-lite"/>
    </source>
</evidence>
<keyword evidence="2 9" id="KW-0489">Methyltransferase</keyword>
<dbReference type="Gene3D" id="3.30.56.70">
    <property type="entry name" value="N2,N2-dimethylguanosine tRNA methyltransferase, C-terminal domain"/>
    <property type="match status" value="1"/>
</dbReference>
<evidence type="ECO:0000313" key="12">
    <source>
        <dbReference type="Proteomes" id="UP001212841"/>
    </source>
</evidence>
<dbReference type="PANTHER" id="PTHR10631">
    <property type="entry name" value="N 2 ,N 2 -DIMETHYLGUANOSINE TRNA METHYLTRANSFERASE"/>
    <property type="match status" value="1"/>
</dbReference>
<dbReference type="EC" id="2.1.1.216" evidence="7 9"/>
<dbReference type="Proteomes" id="UP001212841">
    <property type="component" value="Unassembled WGS sequence"/>
</dbReference>
<evidence type="ECO:0000256" key="2">
    <source>
        <dbReference type="ARBA" id="ARBA00022603"/>
    </source>
</evidence>